<organism evidence="1">
    <name type="scientific">marine sediment metagenome</name>
    <dbReference type="NCBI Taxonomy" id="412755"/>
    <lineage>
        <taxon>unclassified sequences</taxon>
        <taxon>metagenomes</taxon>
        <taxon>ecological metagenomes</taxon>
    </lineage>
</organism>
<dbReference type="AlphaFoldDB" id="A0A0F9BKF4"/>
<comment type="caution">
    <text evidence="1">The sequence shown here is derived from an EMBL/GenBank/DDBJ whole genome shotgun (WGS) entry which is preliminary data.</text>
</comment>
<accession>A0A0F9BKF4</accession>
<protein>
    <submittedName>
        <fullName evidence="1">Uncharacterized protein</fullName>
    </submittedName>
</protein>
<proteinExistence type="predicted"/>
<sequence>MTAKTPLVIEIDLSSPQDVTDLISDLNTTKRMAKRTATPRTVFRENPRTGAKVVFNLHFSLEDCIK</sequence>
<evidence type="ECO:0000313" key="1">
    <source>
        <dbReference type="EMBL" id="KKL22325.1"/>
    </source>
</evidence>
<dbReference type="EMBL" id="LAZR01037396">
    <property type="protein sequence ID" value="KKL22325.1"/>
    <property type="molecule type" value="Genomic_DNA"/>
</dbReference>
<name>A0A0F9BKF4_9ZZZZ</name>
<reference evidence="1" key="1">
    <citation type="journal article" date="2015" name="Nature">
        <title>Complex archaea that bridge the gap between prokaryotes and eukaryotes.</title>
        <authorList>
            <person name="Spang A."/>
            <person name="Saw J.H."/>
            <person name="Jorgensen S.L."/>
            <person name="Zaremba-Niedzwiedzka K."/>
            <person name="Martijn J."/>
            <person name="Lind A.E."/>
            <person name="van Eijk R."/>
            <person name="Schleper C."/>
            <person name="Guy L."/>
            <person name="Ettema T.J."/>
        </authorList>
    </citation>
    <scope>NUCLEOTIDE SEQUENCE</scope>
</reference>
<gene>
    <name evidence="1" type="ORF">LCGC14_2436590</name>
</gene>